<protein>
    <recommendedName>
        <fullName evidence="2 5">Basal-body rod modification protein FlgD</fullName>
    </recommendedName>
</protein>
<keyword evidence="7" id="KW-0969">Cilium</keyword>
<comment type="function">
    <text evidence="4 5">Required for flagellar hook formation. May act as a scaffolding protein.</text>
</comment>
<evidence type="ECO:0000256" key="1">
    <source>
        <dbReference type="ARBA" id="ARBA00010577"/>
    </source>
</evidence>
<organism evidence="7 8">
    <name type="scientific">Amphiplicatus metriothermophilus</name>
    <dbReference type="NCBI Taxonomy" id="1519374"/>
    <lineage>
        <taxon>Bacteria</taxon>
        <taxon>Pseudomonadati</taxon>
        <taxon>Pseudomonadota</taxon>
        <taxon>Alphaproteobacteria</taxon>
        <taxon>Parvularculales</taxon>
        <taxon>Parvularculaceae</taxon>
        <taxon>Amphiplicatus</taxon>
    </lineage>
</organism>
<feature type="domain" description="FlgD/Vpr Ig-like" evidence="6">
    <location>
        <begin position="128"/>
        <end position="177"/>
    </location>
</feature>
<evidence type="ECO:0000256" key="4">
    <source>
        <dbReference type="ARBA" id="ARBA00024746"/>
    </source>
</evidence>
<dbReference type="EMBL" id="FZQA01000001">
    <property type="protein sequence ID" value="SNT68343.1"/>
    <property type="molecule type" value="Genomic_DNA"/>
</dbReference>
<accession>A0A239PLV8</accession>
<dbReference type="AlphaFoldDB" id="A0A239PLV8"/>
<keyword evidence="3 5" id="KW-1005">Bacterial flagellum biogenesis</keyword>
<evidence type="ECO:0000256" key="3">
    <source>
        <dbReference type="ARBA" id="ARBA00022795"/>
    </source>
</evidence>
<dbReference type="InterPro" id="IPR025965">
    <property type="entry name" value="FlgD/Vpr_Ig-like"/>
</dbReference>
<keyword evidence="8" id="KW-1185">Reference proteome</keyword>
<evidence type="ECO:0000313" key="7">
    <source>
        <dbReference type="EMBL" id="SNT68343.1"/>
    </source>
</evidence>
<dbReference type="Proteomes" id="UP000198346">
    <property type="component" value="Unassembled WGS sequence"/>
</dbReference>
<reference evidence="7 8" key="1">
    <citation type="submission" date="2017-07" db="EMBL/GenBank/DDBJ databases">
        <authorList>
            <person name="Sun Z.S."/>
            <person name="Albrecht U."/>
            <person name="Echele G."/>
            <person name="Lee C.C."/>
        </authorList>
    </citation>
    <scope>NUCLEOTIDE SEQUENCE [LARGE SCALE GENOMIC DNA]</scope>
    <source>
        <strain evidence="7 8">CGMCC 1.12710</strain>
    </source>
</reference>
<dbReference type="RefSeq" id="WP_089411292.1">
    <property type="nucleotide sequence ID" value="NZ_FZQA01000001.1"/>
</dbReference>
<proteinExistence type="inferred from homology"/>
<evidence type="ECO:0000259" key="6">
    <source>
        <dbReference type="Pfam" id="PF13860"/>
    </source>
</evidence>
<name>A0A239PLV8_9PROT</name>
<gene>
    <name evidence="7" type="ORF">SAMN06297382_0845</name>
</gene>
<keyword evidence="7" id="KW-0282">Flagellum</keyword>
<evidence type="ECO:0000256" key="2">
    <source>
        <dbReference type="ARBA" id="ARBA00016013"/>
    </source>
</evidence>
<dbReference type="GO" id="GO:0044781">
    <property type="term" value="P:bacterial-type flagellum organization"/>
    <property type="evidence" value="ECO:0007669"/>
    <property type="project" value="UniProtKB-UniRule"/>
</dbReference>
<dbReference type="Pfam" id="PF13860">
    <property type="entry name" value="FlgD_ig"/>
    <property type="match status" value="1"/>
</dbReference>
<comment type="similarity">
    <text evidence="1 5">Belongs to the FlgD family.</text>
</comment>
<dbReference type="InterPro" id="IPR005648">
    <property type="entry name" value="FlgD"/>
</dbReference>
<dbReference type="Pfam" id="PF03963">
    <property type="entry name" value="FlgD"/>
    <property type="match status" value="1"/>
</dbReference>
<evidence type="ECO:0000313" key="8">
    <source>
        <dbReference type="Proteomes" id="UP000198346"/>
    </source>
</evidence>
<dbReference type="OrthoDB" id="9785233at2"/>
<sequence length="226" mass="23076">MTGIDTATAAGLSGQTAAPRAAKSAATAASDFQSFLKLLTAQLRNQDPLSPLDSTQFVEQLASFSSVEQQIETNRLLEELAGSFRSAGLETVTPWIGKTATVEATGVAFTGAPLTLAFPDSAYGAPSEIVVRDANGNAVYRGSVPAGATEFVWNGETIAGPPAASGKYAFVANYSDGEKTIASAPLLFSAPVVEARLVDGAPRLVLDGGAIVDPAAVISVRDGAAE</sequence>
<evidence type="ECO:0000256" key="5">
    <source>
        <dbReference type="RuleBase" id="RU362076"/>
    </source>
</evidence>
<keyword evidence="7" id="KW-0966">Cell projection</keyword>
<dbReference type="Gene3D" id="2.60.40.4070">
    <property type="match status" value="1"/>
</dbReference>